<dbReference type="PANTHER" id="PTHR21575:SF12">
    <property type="entry name" value="PROTEIN HID1"/>
    <property type="match status" value="1"/>
</dbReference>
<comment type="caution">
    <text evidence="1">The sequence shown here is derived from an EMBL/GenBank/DDBJ whole genome shotgun (WGS) entry which is preliminary data.</text>
</comment>
<dbReference type="GO" id="GO:0016020">
    <property type="term" value="C:membrane"/>
    <property type="evidence" value="ECO:0007669"/>
    <property type="project" value="TreeGrafter"/>
</dbReference>
<organism evidence="1 2">
    <name type="scientific">Neolecta irregularis (strain DAH-3)</name>
    <dbReference type="NCBI Taxonomy" id="1198029"/>
    <lineage>
        <taxon>Eukaryota</taxon>
        <taxon>Fungi</taxon>
        <taxon>Dikarya</taxon>
        <taxon>Ascomycota</taxon>
        <taxon>Taphrinomycotina</taxon>
        <taxon>Neolectales</taxon>
        <taxon>Neolectaceae</taxon>
        <taxon>Neolecta</taxon>
    </lineage>
</organism>
<evidence type="ECO:0000313" key="2">
    <source>
        <dbReference type="Proteomes" id="UP000186594"/>
    </source>
</evidence>
<keyword evidence="2" id="KW-1185">Reference proteome</keyword>
<name>A0A1U7LUI9_NEOID</name>
<dbReference type="Pfam" id="PF12722">
    <property type="entry name" value="Hid1"/>
    <property type="match status" value="1"/>
</dbReference>
<dbReference type="PANTHER" id="PTHR21575">
    <property type="entry name" value="PROTEIN HID1"/>
    <property type="match status" value="1"/>
</dbReference>
<gene>
    <name evidence="1" type="ORF">NEOLI_000896</name>
</gene>
<dbReference type="AlphaFoldDB" id="A0A1U7LUI9"/>
<dbReference type="OMA" id="LFIVHYL"/>
<dbReference type="Proteomes" id="UP000186594">
    <property type="component" value="Unassembled WGS sequence"/>
</dbReference>
<dbReference type="GO" id="GO:0005797">
    <property type="term" value="C:Golgi medial cisterna"/>
    <property type="evidence" value="ECO:0007669"/>
    <property type="project" value="TreeGrafter"/>
</dbReference>
<dbReference type="STRING" id="1198029.A0A1U7LUI9"/>
<evidence type="ECO:0000313" key="1">
    <source>
        <dbReference type="EMBL" id="OLL26340.1"/>
    </source>
</evidence>
<dbReference type="OrthoDB" id="432953at2759"/>
<sequence>MGAVDSKLSFRKGVFRLFEERDIPADDSYWIQFWSLPESENEIYELFGPQDVRRTREQAPENLETLIMALTSRLFALRNHPSFPNAEVAPAREALNCIRVLSRLMPFIYEADLDEWEARFWWAKRRVRLYPPTHVRSPTIGMEENDEVLLGQDTANTTGQQKNVEEFFETKPLAHELVDTLIDLMFFSGFTLPSSFSGTDKVNFIIWQTGVGCTTPVGTSREYEQHKLEILSLLIALMSKPMYQSTKEIPDLQTNFVSYLVGYSDRKIVLTLLCSLLNTVMKYNPTGWKVPYDHVMFVDLRQQLVTYCLQVLVVILAYDPPPLSPGADSIQSERQNSNIFRHYYSKIHRKSDFQFITEGMNRILTQPIQANNSYTSFLPGSQAEIRLYPDMMMLFWETFKCNERFRKYLIDTSTGLDVLVLILYYCRSNKPDASQLGFVRMCIYILQTVTAENGFAVKLNQLFLGHASLPVSVRLPHFQGTYADFLIISIYRLIAGSKGSLKPLYPSMLLSISNIAPYVTNISKESSTKLLNLVTSISAPGFILAEEGNYLLLMHVLDIFNRILEAQLPQNPWLVSLIVRNHERFEALRDFTLDGALLEIEKIKNSQNDIATKGVTSSIDSKDTIATGIPANQLEPSSSAFSVVDDDGDKSLLPQEHSSSLPASSSLQSQESLQVVLPAHGRFLSEKARGKLPEGAGPRSPESDVVSLAFRTCKASGTSGPFTPSQEWVESWLPRLPLYTILTLVAQLAPRLKDTTDPTYLIAQLQELNESRVHPTDTPSSQPFVWTAQATGWPCPAIQRHFYLTFNTTKCDQGRRSNYFK</sequence>
<dbReference type="EMBL" id="LXFE01000205">
    <property type="protein sequence ID" value="OLL26340.1"/>
    <property type="molecule type" value="Genomic_DNA"/>
</dbReference>
<dbReference type="GO" id="GO:0000138">
    <property type="term" value="C:Golgi trans cisterna"/>
    <property type="evidence" value="ECO:0007669"/>
    <property type="project" value="TreeGrafter"/>
</dbReference>
<protein>
    <submittedName>
        <fullName evidence="1">Ubp5-interacting protein ftp105</fullName>
    </submittedName>
</protein>
<accession>A0A1U7LUI9</accession>
<dbReference type="InterPro" id="IPR026705">
    <property type="entry name" value="Hid-1/Ecm30"/>
</dbReference>
<proteinExistence type="predicted"/>
<reference evidence="1 2" key="1">
    <citation type="submission" date="2016-04" db="EMBL/GenBank/DDBJ databases">
        <title>Evolutionary innovation and constraint leading to complex multicellularity in the Ascomycota.</title>
        <authorList>
            <person name="Cisse O."/>
            <person name="Nguyen A."/>
            <person name="Hewitt D.A."/>
            <person name="Jedd G."/>
            <person name="Stajich J.E."/>
        </authorList>
    </citation>
    <scope>NUCLEOTIDE SEQUENCE [LARGE SCALE GENOMIC DNA]</scope>
    <source>
        <strain evidence="1 2">DAH-3</strain>
    </source>
</reference>